<dbReference type="EMBL" id="QFFF01000001">
    <property type="protein sequence ID" value="PWG03043.1"/>
    <property type="molecule type" value="Genomic_DNA"/>
</dbReference>
<evidence type="ECO:0000313" key="3">
    <source>
        <dbReference type="EMBL" id="PWG03043.1"/>
    </source>
</evidence>
<evidence type="ECO:0000313" key="4">
    <source>
        <dbReference type="Proteomes" id="UP000245916"/>
    </source>
</evidence>
<dbReference type="OrthoDB" id="2873672at2"/>
<dbReference type="Proteomes" id="UP000245916">
    <property type="component" value="Unassembled WGS sequence"/>
</dbReference>
<evidence type="ECO:0000256" key="1">
    <source>
        <dbReference type="SAM" id="Phobius"/>
    </source>
</evidence>
<feature type="transmembrane region" description="Helical" evidence="1">
    <location>
        <begin position="49"/>
        <end position="73"/>
    </location>
</feature>
<name>A0A2U2J3X7_9SPHN</name>
<dbReference type="PIRSF" id="PIRSF029509">
    <property type="entry name" value="UCP029509"/>
    <property type="match status" value="1"/>
</dbReference>
<keyword evidence="1" id="KW-0812">Transmembrane</keyword>
<keyword evidence="4" id="KW-1185">Reference proteome</keyword>
<feature type="domain" description="DUF2231" evidence="2">
    <location>
        <begin position="14"/>
        <end position="134"/>
    </location>
</feature>
<evidence type="ECO:0000259" key="2">
    <source>
        <dbReference type="Pfam" id="PF09990"/>
    </source>
</evidence>
<accession>A0A2U2J3X7</accession>
<dbReference type="RefSeq" id="WP_109271181.1">
    <property type="nucleotide sequence ID" value="NZ_QFFF01000001.1"/>
</dbReference>
<organism evidence="3 4">
    <name type="scientific">Allosphingosinicella humi</name>
    <dbReference type="NCBI Taxonomy" id="2068657"/>
    <lineage>
        <taxon>Bacteria</taxon>
        <taxon>Pseudomonadati</taxon>
        <taxon>Pseudomonadota</taxon>
        <taxon>Alphaproteobacteria</taxon>
        <taxon>Sphingomonadales</taxon>
        <taxon>Sphingomonadaceae</taxon>
        <taxon>Allosphingosinicella</taxon>
    </lineage>
</organism>
<dbReference type="Pfam" id="PF09990">
    <property type="entry name" value="DUF2231"/>
    <property type="match status" value="1"/>
</dbReference>
<feature type="transmembrane region" description="Helical" evidence="1">
    <location>
        <begin position="85"/>
        <end position="106"/>
    </location>
</feature>
<dbReference type="InterPro" id="IPR019251">
    <property type="entry name" value="DUF2231_TM"/>
</dbReference>
<gene>
    <name evidence="3" type="ORF">DF286_09310</name>
</gene>
<keyword evidence="1" id="KW-0472">Membrane</keyword>
<sequence>MATTFERRRLGSLHPVHAILLGFPFPLFLGALLSDLAYASSYEIQWTNFASWLIAGALLVGAFLLLWALVDLLRARSGAKGRPMLYFILILVMWALGFVDALVHAMDAWEKMPAAVILSVIVTVLALAAAWIGYSSYRSGEVR</sequence>
<dbReference type="AlphaFoldDB" id="A0A2U2J3X7"/>
<protein>
    <recommendedName>
        <fullName evidence="2">DUF2231 domain-containing protein</fullName>
    </recommendedName>
</protein>
<feature type="transmembrane region" description="Helical" evidence="1">
    <location>
        <begin position="112"/>
        <end position="134"/>
    </location>
</feature>
<comment type="caution">
    <text evidence="3">The sequence shown here is derived from an EMBL/GenBank/DDBJ whole genome shotgun (WGS) entry which is preliminary data.</text>
</comment>
<proteinExistence type="predicted"/>
<keyword evidence="1" id="KW-1133">Transmembrane helix</keyword>
<dbReference type="InterPro" id="IPR016923">
    <property type="entry name" value="UCP029509"/>
</dbReference>
<reference evidence="3 4" key="1">
    <citation type="submission" date="2018-05" db="EMBL/GenBank/DDBJ databases">
        <title>Genome of Sphingosinicella humi QZX222.</title>
        <authorList>
            <person name="Qiao Z."/>
            <person name="Wang G."/>
        </authorList>
    </citation>
    <scope>NUCLEOTIDE SEQUENCE [LARGE SCALE GENOMIC DNA]</scope>
    <source>
        <strain evidence="3 4">QZX222</strain>
    </source>
</reference>